<dbReference type="PIRSF" id="PIRSF006305">
    <property type="entry name" value="Maf"/>
    <property type="match status" value="1"/>
</dbReference>
<dbReference type="EC" id="3.6.1.9" evidence="4"/>
<comment type="subcellular location">
    <subcellularLocation>
        <location evidence="4">Cytoplasm</location>
    </subcellularLocation>
</comment>
<dbReference type="SUPFAM" id="SSF52972">
    <property type="entry name" value="ITPase-like"/>
    <property type="match status" value="1"/>
</dbReference>
<dbReference type="GO" id="GO:0005737">
    <property type="term" value="C:cytoplasm"/>
    <property type="evidence" value="ECO:0007669"/>
    <property type="project" value="UniProtKB-SubCell"/>
</dbReference>
<dbReference type="eggNOG" id="COG0424">
    <property type="taxonomic scope" value="Bacteria"/>
</dbReference>
<comment type="caution">
    <text evidence="4">Lacks conserved residue(s) required for the propagation of feature annotation.</text>
</comment>
<keyword evidence="2 4" id="KW-0378">Hydrolase</keyword>
<protein>
    <recommendedName>
        <fullName evidence="4">dTTP/UTP pyrophosphatase</fullName>
        <shortName evidence="4">dTTPase/UTPase</shortName>
        <ecNumber evidence="4">3.6.1.9</ecNumber>
    </recommendedName>
    <alternativeName>
        <fullName evidence="4">Nucleoside triphosphate pyrophosphatase</fullName>
    </alternativeName>
    <alternativeName>
        <fullName evidence="4">Nucleotide pyrophosphatase</fullName>
        <shortName evidence="4">Nucleotide PPase</shortName>
    </alternativeName>
</protein>
<dbReference type="InterPro" id="IPR003697">
    <property type="entry name" value="Maf-like"/>
</dbReference>
<keyword evidence="6" id="KW-1185">Reference proteome</keyword>
<organism evidence="5 6">
    <name type="scientific">Methylophaga lonarensis MPL</name>
    <dbReference type="NCBI Taxonomy" id="1286106"/>
    <lineage>
        <taxon>Bacteria</taxon>
        <taxon>Pseudomonadati</taxon>
        <taxon>Pseudomonadota</taxon>
        <taxon>Gammaproteobacteria</taxon>
        <taxon>Thiotrichales</taxon>
        <taxon>Piscirickettsiaceae</taxon>
        <taxon>Methylophaga</taxon>
    </lineage>
</organism>
<dbReference type="PANTHER" id="PTHR43213">
    <property type="entry name" value="BIFUNCTIONAL DTTP/UTP PYROPHOSPHATASE/METHYLTRANSFERASE PROTEIN-RELATED"/>
    <property type="match status" value="1"/>
</dbReference>
<dbReference type="Pfam" id="PF02545">
    <property type="entry name" value="Maf"/>
    <property type="match status" value="1"/>
</dbReference>
<evidence type="ECO:0000256" key="2">
    <source>
        <dbReference type="ARBA" id="ARBA00022801"/>
    </source>
</evidence>
<sequence length="192" mass="20887">MILSPIYLASTSPRRSELLRQIKVDFQVLRVSVDESVQAEESAESYVKRVASMKAEAGWQVSLKDRPVLAADTSVVIDGHILGKPETDSEARRMLSMLSGRCHQVMTAVAVQNALSSHCLLQVNEVTFSALSEADIDWYIASGEGHDKAGGYAVQGLAAVFIHHINGSYSGIMGLPLFETVQLLRQVNSGEQ</sequence>
<evidence type="ECO:0000313" key="5">
    <source>
        <dbReference type="EMBL" id="EMR13035.1"/>
    </source>
</evidence>
<dbReference type="EMBL" id="APHR01000035">
    <property type="protein sequence ID" value="EMR13035.1"/>
    <property type="molecule type" value="Genomic_DNA"/>
</dbReference>
<dbReference type="CDD" id="cd00555">
    <property type="entry name" value="Maf"/>
    <property type="match status" value="1"/>
</dbReference>
<comment type="function">
    <text evidence="4">Nucleoside triphosphate pyrophosphatase that hydrolyzes dTTP and UTP. May have a dual role in cell division arrest and in preventing the incorporation of modified nucleotides into cellular nucleic acids.</text>
</comment>
<feature type="active site" description="Proton acceptor" evidence="4">
    <location>
        <position position="72"/>
    </location>
</feature>
<dbReference type="PANTHER" id="PTHR43213:SF5">
    <property type="entry name" value="BIFUNCTIONAL DTTP_UTP PYROPHOSPHATASE_METHYLTRANSFERASE PROTEIN-RELATED"/>
    <property type="match status" value="1"/>
</dbReference>
<comment type="catalytic activity">
    <reaction evidence="4">
        <text>UTP + H2O = UMP + diphosphate + H(+)</text>
        <dbReference type="Rhea" id="RHEA:29395"/>
        <dbReference type="ChEBI" id="CHEBI:15377"/>
        <dbReference type="ChEBI" id="CHEBI:15378"/>
        <dbReference type="ChEBI" id="CHEBI:33019"/>
        <dbReference type="ChEBI" id="CHEBI:46398"/>
        <dbReference type="ChEBI" id="CHEBI:57865"/>
        <dbReference type="EC" id="3.6.1.9"/>
    </reaction>
</comment>
<dbReference type="GO" id="GO:0036221">
    <property type="term" value="F:UTP diphosphatase activity"/>
    <property type="evidence" value="ECO:0007669"/>
    <property type="project" value="RHEA"/>
</dbReference>
<feature type="site" description="Important for substrate specificity" evidence="4">
    <location>
        <position position="155"/>
    </location>
</feature>
<dbReference type="PATRIC" id="fig|1286106.3.peg.1389"/>
<dbReference type="Gene3D" id="3.90.950.10">
    <property type="match status" value="1"/>
</dbReference>
<keyword evidence="3 4" id="KW-0546">Nucleotide metabolism</keyword>
<dbReference type="HAMAP" id="MF_00528">
    <property type="entry name" value="Maf"/>
    <property type="match status" value="1"/>
</dbReference>
<dbReference type="AlphaFoldDB" id="M7PGL2"/>
<comment type="caution">
    <text evidence="5">The sequence shown here is derived from an EMBL/GenBank/DDBJ whole genome shotgun (WGS) entry which is preliminary data.</text>
</comment>
<evidence type="ECO:0000256" key="4">
    <source>
        <dbReference type="HAMAP-Rule" id="MF_00528"/>
    </source>
</evidence>
<comment type="catalytic activity">
    <reaction evidence="4">
        <text>dTTP + H2O = dTMP + diphosphate + H(+)</text>
        <dbReference type="Rhea" id="RHEA:28534"/>
        <dbReference type="ChEBI" id="CHEBI:15377"/>
        <dbReference type="ChEBI" id="CHEBI:15378"/>
        <dbReference type="ChEBI" id="CHEBI:33019"/>
        <dbReference type="ChEBI" id="CHEBI:37568"/>
        <dbReference type="ChEBI" id="CHEBI:63528"/>
        <dbReference type="EC" id="3.6.1.9"/>
    </reaction>
</comment>
<dbReference type="RefSeq" id="WP_009726376.1">
    <property type="nucleotide sequence ID" value="NZ_APHR01000035.1"/>
</dbReference>
<dbReference type="NCBIfam" id="TIGR00172">
    <property type="entry name" value="maf"/>
    <property type="match status" value="1"/>
</dbReference>
<gene>
    <name evidence="5" type="ORF">MPL1_06924</name>
</gene>
<feature type="site" description="Important for substrate specificity" evidence="4">
    <location>
        <position position="14"/>
    </location>
</feature>
<dbReference type="GO" id="GO:0009117">
    <property type="term" value="P:nucleotide metabolic process"/>
    <property type="evidence" value="ECO:0007669"/>
    <property type="project" value="UniProtKB-KW"/>
</dbReference>
<evidence type="ECO:0000256" key="1">
    <source>
        <dbReference type="ARBA" id="ARBA00001968"/>
    </source>
</evidence>
<feature type="site" description="Important for substrate specificity" evidence="4">
    <location>
        <position position="73"/>
    </location>
</feature>
<evidence type="ECO:0000256" key="3">
    <source>
        <dbReference type="ARBA" id="ARBA00023080"/>
    </source>
</evidence>
<comment type="similarity">
    <text evidence="4">Belongs to the Maf family. YhdE subfamily.</text>
</comment>
<dbReference type="GO" id="GO:0036218">
    <property type="term" value="F:dTTP diphosphatase activity"/>
    <property type="evidence" value="ECO:0007669"/>
    <property type="project" value="RHEA"/>
</dbReference>
<reference evidence="5 6" key="1">
    <citation type="journal article" date="2013" name="Genome Announc.">
        <title>Draft Genome Sequence of Methylophaga lonarensis MPLT, a Haloalkaliphilic (Non-Methane-Utilizing) Methylotroph.</title>
        <authorList>
            <person name="Shetty S.A."/>
            <person name="Marathe N.P."/>
            <person name="Munot H."/>
            <person name="Antony C.P."/>
            <person name="Dhotre D.P."/>
            <person name="Murrell J.C."/>
            <person name="Shouche Y.S."/>
        </authorList>
    </citation>
    <scope>NUCLEOTIDE SEQUENCE [LARGE SCALE GENOMIC DNA]</scope>
    <source>
        <strain evidence="5 6">MPL</strain>
    </source>
</reference>
<comment type="cofactor">
    <cofactor evidence="1 4">
        <name>a divalent metal cation</name>
        <dbReference type="ChEBI" id="CHEBI:60240"/>
    </cofactor>
</comment>
<keyword evidence="4" id="KW-0963">Cytoplasm</keyword>
<proteinExistence type="inferred from homology"/>
<name>M7PGL2_9GAMM</name>
<dbReference type="Proteomes" id="UP000012019">
    <property type="component" value="Unassembled WGS sequence"/>
</dbReference>
<dbReference type="InterPro" id="IPR029001">
    <property type="entry name" value="ITPase-like_fam"/>
</dbReference>
<evidence type="ECO:0000313" key="6">
    <source>
        <dbReference type="Proteomes" id="UP000012019"/>
    </source>
</evidence>
<accession>M7PGL2</accession>
<dbReference type="STRING" id="1286106.MPL1_06924"/>